<accession>A0A5Q2MVS8</accession>
<feature type="compositionally biased region" description="Polar residues" evidence="1">
    <location>
        <begin position="652"/>
        <end position="671"/>
    </location>
</feature>
<name>A0A5Q2MVS8_9FIRM</name>
<keyword evidence="2" id="KW-0812">Transmembrane</keyword>
<feature type="region of interest" description="Disordered" evidence="1">
    <location>
        <begin position="581"/>
        <end position="680"/>
    </location>
</feature>
<feature type="region of interest" description="Disordered" evidence="1">
    <location>
        <begin position="428"/>
        <end position="448"/>
    </location>
</feature>
<feature type="compositionally biased region" description="Basic and acidic residues" evidence="1">
    <location>
        <begin position="589"/>
        <end position="607"/>
    </location>
</feature>
<keyword evidence="4" id="KW-1185">Reference proteome</keyword>
<organism evidence="3 4">
    <name type="scientific">Heliorestis convoluta</name>
    <dbReference type="NCBI Taxonomy" id="356322"/>
    <lineage>
        <taxon>Bacteria</taxon>
        <taxon>Bacillati</taxon>
        <taxon>Bacillota</taxon>
        <taxon>Clostridia</taxon>
        <taxon>Eubacteriales</taxon>
        <taxon>Heliobacteriaceae</taxon>
        <taxon>Heliorestis</taxon>
    </lineage>
</organism>
<dbReference type="Proteomes" id="UP000366051">
    <property type="component" value="Chromosome"/>
</dbReference>
<feature type="transmembrane region" description="Helical" evidence="2">
    <location>
        <begin position="172"/>
        <end position="191"/>
    </location>
</feature>
<protein>
    <submittedName>
        <fullName evidence="3">Putative membrane protein</fullName>
    </submittedName>
</protein>
<feature type="compositionally biased region" description="Polar residues" evidence="1">
    <location>
        <begin position="611"/>
        <end position="643"/>
    </location>
</feature>
<evidence type="ECO:0000256" key="1">
    <source>
        <dbReference type="SAM" id="MobiDB-lite"/>
    </source>
</evidence>
<evidence type="ECO:0000313" key="3">
    <source>
        <dbReference type="EMBL" id="QGG46347.1"/>
    </source>
</evidence>
<feature type="transmembrane region" description="Helical" evidence="2">
    <location>
        <begin position="256"/>
        <end position="280"/>
    </location>
</feature>
<feature type="transmembrane region" description="Helical" evidence="2">
    <location>
        <begin position="197"/>
        <end position="216"/>
    </location>
</feature>
<proteinExistence type="predicted"/>
<feature type="transmembrane region" description="Helical" evidence="2">
    <location>
        <begin position="112"/>
        <end position="133"/>
    </location>
</feature>
<gene>
    <name evidence="3" type="ORF">FTV88_0168</name>
</gene>
<feature type="transmembrane region" description="Helical" evidence="2">
    <location>
        <begin position="292"/>
        <end position="316"/>
    </location>
</feature>
<evidence type="ECO:0000256" key="2">
    <source>
        <dbReference type="SAM" id="Phobius"/>
    </source>
</evidence>
<keyword evidence="2" id="KW-0472">Membrane</keyword>
<dbReference type="AlphaFoldDB" id="A0A5Q2MVS8"/>
<reference evidence="4" key="1">
    <citation type="submission" date="2019-11" db="EMBL/GenBank/DDBJ databases">
        <title>Genome sequence of Heliorestis convoluta strain HH, an alkaliphilic and minimalistic phototrophic bacterium from a soda lake in Egypt.</title>
        <authorList>
            <person name="Dewey E.D."/>
            <person name="Stokes L.M."/>
            <person name="Burchell B.M."/>
            <person name="Shaffer K.N."/>
            <person name="Huntington A.M."/>
            <person name="Baker J.M."/>
            <person name="Nadendla S."/>
            <person name="Giglio M.G."/>
            <person name="Touchman J.W."/>
            <person name="Blankenship R.E."/>
            <person name="Madigan M.T."/>
            <person name="Sattley W.M."/>
        </authorList>
    </citation>
    <scope>NUCLEOTIDE SEQUENCE [LARGE SCALE GENOMIC DNA]</scope>
    <source>
        <strain evidence="4">HH</strain>
    </source>
</reference>
<sequence>MLSITLLTGAFFFVITPAWANGPTMLEKMLAWVVEAVTTPLTLTWFGFKTLGDLVTNPEWFPSGVKTVATPVVTTLAALATVIIALSLANQGRKLATSATSNPQERATIQQVLLNHLLAIVLLFLGGIIFEIVHALDQYLVAVFLQNVGSDSISYAAMMGENAATLQAESPLLYALTNLVLTVFGIIMNFLYFNRDLMLFTLWVLAPLAAIGWAGESRQGFIVWLTELLSYGLMSTGHAAAIAILAMYSSASGSPFWHVFIVIPSLLLITAFMRTFTVAFLEVAGVFPRKGLGAATGLASLMAIGAGGLSAVGAMASGGYARSYSPISRFGMAGTNTSSFSQNGSSLDSSRGTEFSGAGTGATFGGKVGGMVGAGVGSIIGLGLGPMAGGVARTFGAAGARVGGGIGGTVGATVGVANRFRQNVSGKSLELGSSDGSQGTLFQDPKPTTGEAFKDALGLDRNVSVTQATTRFLGTVAGAGLGGLSSTRGAESGAQMGGRLGQWTGSVAEIPVSKAMEVGQRIFSGSQSGATQNDSSMSAVPDFNTRAETIGQEIQELRQSMPSPINQDELFSNNMEARLPSSVTFHGGGKIEKKKYEPPTHKVDKSRYIPASSQSVTSVPQKTVNSSHQNHPKPQQRTGQQKRQNNKETIIKQESNSGERGSGNRPVQNAPNLLDGYRHR</sequence>
<dbReference type="KEGG" id="hcv:FTV88_0168"/>
<keyword evidence="2" id="KW-1133">Transmembrane helix</keyword>
<feature type="transmembrane region" description="Helical" evidence="2">
    <location>
        <begin position="228"/>
        <end position="250"/>
    </location>
</feature>
<feature type="transmembrane region" description="Helical" evidence="2">
    <location>
        <begin position="68"/>
        <end position="91"/>
    </location>
</feature>
<dbReference type="EMBL" id="CP045875">
    <property type="protein sequence ID" value="QGG46347.1"/>
    <property type="molecule type" value="Genomic_DNA"/>
</dbReference>
<evidence type="ECO:0000313" key="4">
    <source>
        <dbReference type="Proteomes" id="UP000366051"/>
    </source>
</evidence>